<gene>
    <name evidence="2" type="ORF">EA655_17010</name>
</gene>
<evidence type="ECO:0000313" key="3">
    <source>
        <dbReference type="Proteomes" id="UP000294164"/>
    </source>
</evidence>
<dbReference type="AlphaFoldDB" id="A0A4Q8LX56"/>
<name>A0A4Q8LX56_9GAMM</name>
<keyword evidence="1" id="KW-1133">Transmembrane helix</keyword>
<evidence type="ECO:0000313" key="2">
    <source>
        <dbReference type="EMBL" id="TAA36986.1"/>
    </source>
</evidence>
<feature type="transmembrane region" description="Helical" evidence="1">
    <location>
        <begin position="141"/>
        <end position="162"/>
    </location>
</feature>
<accession>A0A4Q8LX56</accession>
<dbReference type="Proteomes" id="UP000294164">
    <property type="component" value="Unassembled WGS sequence"/>
</dbReference>
<proteinExistence type="predicted"/>
<sequence length="302" mass="33487">MDTTLIAISRGESPPETDTTTLRALFQRLEGAGDGAAKVIRATELGNWWDSRQEQLRQRCALAGRALTPYLVVKKGGGRGLPSRLSFEFRPTLEAEPEEDIATPELDPTLVRYQMDPVRPALWLRLVVGSRPFPVQSWRGYVLIGSAAMNMALIGLAWFWLLSSWSRGALVTTATLAQLGLTMLVTAGLWWLSRPVFHLPTQRVTMAGPSFLALSELYGQLRTMPAPGRKLKSREFAVVRHWGTCPICSAEVDLDHGRAAFPDRLVGRCHDAPLEHVFSFDPVRLVGRALVETTREETNSPS</sequence>
<dbReference type="OrthoDB" id="8928961at2"/>
<keyword evidence="1" id="KW-0472">Membrane</keyword>
<organism evidence="2 3">
    <name type="scientific">Pseudoxanthomonas winnipegensis</name>
    <dbReference type="NCBI Taxonomy" id="2480810"/>
    <lineage>
        <taxon>Bacteria</taxon>
        <taxon>Pseudomonadati</taxon>
        <taxon>Pseudomonadota</taxon>
        <taxon>Gammaproteobacteria</taxon>
        <taxon>Lysobacterales</taxon>
        <taxon>Lysobacteraceae</taxon>
        <taxon>Pseudoxanthomonas</taxon>
    </lineage>
</organism>
<comment type="caution">
    <text evidence="2">The sequence shown here is derived from an EMBL/GenBank/DDBJ whole genome shotgun (WGS) entry which is preliminary data.</text>
</comment>
<dbReference type="EMBL" id="SHMG01000013">
    <property type="protein sequence ID" value="TAA36986.1"/>
    <property type="molecule type" value="Genomic_DNA"/>
</dbReference>
<feature type="transmembrane region" description="Helical" evidence="1">
    <location>
        <begin position="168"/>
        <end position="192"/>
    </location>
</feature>
<evidence type="ECO:0000256" key="1">
    <source>
        <dbReference type="SAM" id="Phobius"/>
    </source>
</evidence>
<keyword evidence="1" id="KW-0812">Transmembrane</keyword>
<protein>
    <submittedName>
        <fullName evidence="2">Uncharacterized protein</fullName>
    </submittedName>
</protein>
<reference evidence="2 3" key="1">
    <citation type="submission" date="2019-02" db="EMBL/GenBank/DDBJ databases">
        <title>WGS of Pseudoxanthomonas species novum from clinical isolates.</title>
        <authorList>
            <person name="Bernier A.-M."/>
            <person name="Bernard K."/>
            <person name="Vachon A."/>
        </authorList>
    </citation>
    <scope>NUCLEOTIDE SEQUENCE [LARGE SCALE GENOMIC DNA]</scope>
    <source>
        <strain evidence="2 3">NML130969</strain>
    </source>
</reference>